<keyword evidence="3 5" id="KW-1133">Transmembrane helix</keyword>
<dbReference type="PANTHER" id="PTHR22950:SF461">
    <property type="entry name" value="AMINO ACID TRANSPORTER TRANSMEMBRANE DOMAIN-CONTAINING PROTEIN"/>
    <property type="match status" value="1"/>
</dbReference>
<accession>A0A1G2CC29</accession>
<dbReference type="Gene3D" id="1.20.1740.10">
    <property type="entry name" value="Amino acid/polyamine transporter I"/>
    <property type="match status" value="1"/>
</dbReference>
<gene>
    <name evidence="7" type="ORF">A2855_00635</name>
</gene>
<evidence type="ECO:0000256" key="5">
    <source>
        <dbReference type="SAM" id="Phobius"/>
    </source>
</evidence>
<evidence type="ECO:0000313" key="7">
    <source>
        <dbReference type="EMBL" id="OGY98776.1"/>
    </source>
</evidence>
<dbReference type="GO" id="GO:0015179">
    <property type="term" value="F:L-amino acid transmembrane transporter activity"/>
    <property type="evidence" value="ECO:0007669"/>
    <property type="project" value="TreeGrafter"/>
</dbReference>
<sequence>MLAATTVGAGIFALPWVFHNAGWQRATGWLAILTTLVAFAGYSYWRILDAVGERQRLVGLAREQLGRGWGFVTLLGVVGGVIFALVVYLILAQRFLAILFPLRSTAALVLFWGLAVLPLTFNLRRFAILENAGTLLKCLLIIFIFFSATNYGAVFESNTPIVPDFLFPFGAILFALVGWNAVEPMYEFWKGRQIGSGRGQAGPSPLRAIVGGTFVIAILYFLFSAGILGSLTNGSFLSPDTLSGLVGWPFWKVATLAALGVLALWTAYGINALEAENALRKDLRWNSNVAFAVIALAPLFVVLSGFNNILLAVGFAGGVFIGLQYMTIFTLAERVLRPQPLVKWIMRLAGLIFALAALYEIYSFVVG</sequence>
<proteinExistence type="predicted"/>
<reference evidence="7 8" key="1">
    <citation type="journal article" date="2016" name="Nat. Commun.">
        <title>Thousands of microbial genomes shed light on interconnected biogeochemical processes in an aquifer system.</title>
        <authorList>
            <person name="Anantharaman K."/>
            <person name="Brown C.T."/>
            <person name="Hug L.A."/>
            <person name="Sharon I."/>
            <person name="Castelle C.J."/>
            <person name="Probst A.J."/>
            <person name="Thomas B.C."/>
            <person name="Singh A."/>
            <person name="Wilkins M.J."/>
            <person name="Karaoz U."/>
            <person name="Brodie E.L."/>
            <person name="Williams K.H."/>
            <person name="Hubbard S.S."/>
            <person name="Banfield J.F."/>
        </authorList>
    </citation>
    <scope>NUCLEOTIDE SEQUENCE [LARGE SCALE GENOMIC DNA]</scope>
</reference>
<protein>
    <recommendedName>
        <fullName evidence="6">Amino acid transporter transmembrane domain-containing protein</fullName>
    </recommendedName>
</protein>
<evidence type="ECO:0000256" key="3">
    <source>
        <dbReference type="ARBA" id="ARBA00022989"/>
    </source>
</evidence>
<dbReference type="Pfam" id="PF01490">
    <property type="entry name" value="Aa_trans"/>
    <property type="match status" value="1"/>
</dbReference>
<feature type="domain" description="Amino acid transporter transmembrane" evidence="6">
    <location>
        <begin position="2"/>
        <end position="143"/>
    </location>
</feature>
<feature type="transmembrane region" description="Helical" evidence="5">
    <location>
        <begin position="344"/>
        <end position="365"/>
    </location>
</feature>
<dbReference type="GO" id="GO:0016020">
    <property type="term" value="C:membrane"/>
    <property type="evidence" value="ECO:0007669"/>
    <property type="project" value="UniProtKB-SubCell"/>
</dbReference>
<feature type="transmembrane region" description="Helical" evidence="5">
    <location>
        <begin position="165"/>
        <end position="182"/>
    </location>
</feature>
<keyword evidence="4 5" id="KW-0472">Membrane</keyword>
<dbReference type="PANTHER" id="PTHR22950">
    <property type="entry name" value="AMINO ACID TRANSPORTER"/>
    <property type="match status" value="1"/>
</dbReference>
<evidence type="ECO:0000256" key="4">
    <source>
        <dbReference type="ARBA" id="ARBA00023136"/>
    </source>
</evidence>
<comment type="subcellular location">
    <subcellularLocation>
        <location evidence="1">Membrane</location>
        <topology evidence="1">Multi-pass membrane protein</topology>
    </subcellularLocation>
</comment>
<dbReference type="STRING" id="1798647.A2855_00635"/>
<comment type="caution">
    <text evidence="7">The sequence shown here is derived from an EMBL/GenBank/DDBJ whole genome shotgun (WGS) entry which is preliminary data.</text>
</comment>
<keyword evidence="2 5" id="KW-0812">Transmembrane</keyword>
<evidence type="ECO:0000259" key="6">
    <source>
        <dbReference type="Pfam" id="PF01490"/>
    </source>
</evidence>
<evidence type="ECO:0000256" key="2">
    <source>
        <dbReference type="ARBA" id="ARBA00022692"/>
    </source>
</evidence>
<feature type="transmembrane region" description="Helical" evidence="5">
    <location>
        <begin position="309"/>
        <end position="332"/>
    </location>
</feature>
<organism evidence="7 8">
    <name type="scientific">Candidatus Liptonbacteria bacterium RIFCSPHIGHO2_01_FULL_57_28</name>
    <dbReference type="NCBI Taxonomy" id="1798647"/>
    <lineage>
        <taxon>Bacteria</taxon>
        <taxon>Candidatus Liptoniibacteriota</taxon>
    </lineage>
</organism>
<feature type="transmembrane region" description="Helical" evidence="5">
    <location>
        <begin position="69"/>
        <end position="91"/>
    </location>
</feature>
<feature type="transmembrane region" description="Helical" evidence="5">
    <location>
        <begin position="285"/>
        <end position="303"/>
    </location>
</feature>
<feature type="transmembrane region" description="Helical" evidence="5">
    <location>
        <begin position="135"/>
        <end position="153"/>
    </location>
</feature>
<evidence type="ECO:0000313" key="8">
    <source>
        <dbReference type="Proteomes" id="UP000179059"/>
    </source>
</evidence>
<feature type="transmembrane region" description="Helical" evidence="5">
    <location>
        <begin position="97"/>
        <end position="123"/>
    </location>
</feature>
<dbReference type="EMBL" id="MHKX01000002">
    <property type="protein sequence ID" value="OGY98776.1"/>
    <property type="molecule type" value="Genomic_DNA"/>
</dbReference>
<evidence type="ECO:0000256" key="1">
    <source>
        <dbReference type="ARBA" id="ARBA00004141"/>
    </source>
</evidence>
<feature type="transmembrane region" description="Helical" evidence="5">
    <location>
        <begin position="29"/>
        <end position="48"/>
    </location>
</feature>
<feature type="transmembrane region" description="Helical" evidence="5">
    <location>
        <begin position="208"/>
        <end position="230"/>
    </location>
</feature>
<dbReference type="AlphaFoldDB" id="A0A1G2CC29"/>
<feature type="transmembrane region" description="Helical" evidence="5">
    <location>
        <begin position="250"/>
        <end position="273"/>
    </location>
</feature>
<dbReference type="InterPro" id="IPR013057">
    <property type="entry name" value="AA_transpt_TM"/>
</dbReference>
<dbReference type="Proteomes" id="UP000179059">
    <property type="component" value="Unassembled WGS sequence"/>
</dbReference>
<name>A0A1G2CC29_9BACT</name>